<evidence type="ECO:0000313" key="6">
    <source>
        <dbReference type="Proteomes" id="UP000712673"/>
    </source>
</evidence>
<dbReference type="NCBIfam" id="TIGR03552">
    <property type="entry name" value="F420_cofC"/>
    <property type="match status" value="1"/>
</dbReference>
<sequence>MIYAVIPVKGFQEAKQRLATFLQPHERQALARAMLTDTLTACMQARGLDGIGVVTRDAEAAALVRDLGVEVLWEPQAQGHSQAVAFGVQLCRQRGITTMLTLPGDLPLLTAQDVQAVIAPPDPQGAVVLVPNRDNLGTNAMLLSPPDCLPLAFGHDSFQRHLQLAAERHLTVEVRRLPRVAVDIDEPDDLALFAAQQATGQSGQMLVTLGLLARLAAAYPLQTYERVS</sequence>
<dbReference type="InterPro" id="IPR002835">
    <property type="entry name" value="CofC"/>
</dbReference>
<dbReference type="HAMAP" id="MF_02114">
    <property type="entry name" value="CofC"/>
    <property type="match status" value="1"/>
</dbReference>
<evidence type="ECO:0000256" key="3">
    <source>
        <dbReference type="ARBA" id="ARBA00022741"/>
    </source>
</evidence>
<keyword evidence="1 5" id="KW-0808">Transferase</keyword>
<dbReference type="EC" id="2.7.7.68" evidence="5"/>
<dbReference type="GO" id="GO:0005525">
    <property type="term" value="F:GTP binding"/>
    <property type="evidence" value="ECO:0007669"/>
    <property type="project" value="UniProtKB-KW"/>
</dbReference>
<dbReference type="Proteomes" id="UP000712673">
    <property type="component" value="Unassembled WGS sequence"/>
</dbReference>
<dbReference type="EMBL" id="VGLS01000043">
    <property type="protein sequence ID" value="MBM3222685.1"/>
    <property type="molecule type" value="Genomic_DNA"/>
</dbReference>
<organism evidence="5 6">
    <name type="scientific">Tectimicrobiota bacterium</name>
    <dbReference type="NCBI Taxonomy" id="2528274"/>
    <lineage>
        <taxon>Bacteria</taxon>
        <taxon>Pseudomonadati</taxon>
        <taxon>Nitrospinota/Tectimicrobiota group</taxon>
        <taxon>Candidatus Tectimicrobiota</taxon>
    </lineage>
</organism>
<keyword evidence="2 5" id="KW-0548">Nucleotidyltransferase</keyword>
<dbReference type="Gene3D" id="3.90.550.10">
    <property type="entry name" value="Spore Coat Polysaccharide Biosynthesis Protein SpsA, Chain A"/>
    <property type="match status" value="1"/>
</dbReference>
<evidence type="ECO:0000313" key="5">
    <source>
        <dbReference type="EMBL" id="MBM3222685.1"/>
    </source>
</evidence>
<keyword evidence="4" id="KW-0342">GTP-binding</keyword>
<evidence type="ECO:0000256" key="4">
    <source>
        <dbReference type="ARBA" id="ARBA00023134"/>
    </source>
</evidence>
<dbReference type="InterPro" id="IPR029044">
    <property type="entry name" value="Nucleotide-diphossugar_trans"/>
</dbReference>
<dbReference type="AlphaFoldDB" id="A0A937VZW3"/>
<comment type="caution">
    <text evidence="5">The sequence shown here is derived from an EMBL/GenBank/DDBJ whole genome shotgun (WGS) entry which is preliminary data.</text>
</comment>
<evidence type="ECO:0000256" key="1">
    <source>
        <dbReference type="ARBA" id="ARBA00022679"/>
    </source>
</evidence>
<reference evidence="5" key="1">
    <citation type="submission" date="2019-03" db="EMBL/GenBank/DDBJ databases">
        <title>Lake Tanganyika Metagenome-Assembled Genomes (MAGs).</title>
        <authorList>
            <person name="Tran P."/>
        </authorList>
    </citation>
    <scope>NUCLEOTIDE SEQUENCE</scope>
    <source>
        <strain evidence="5">K_DeepCast_65m_m2_066</strain>
    </source>
</reference>
<dbReference type="Pfam" id="PF01983">
    <property type="entry name" value="CofC"/>
    <property type="match status" value="1"/>
</dbReference>
<dbReference type="GO" id="GO:0043814">
    <property type="term" value="F:phospholactate guanylyltransferase activity"/>
    <property type="evidence" value="ECO:0007669"/>
    <property type="project" value="UniProtKB-EC"/>
</dbReference>
<dbReference type="PANTHER" id="PTHR40392">
    <property type="entry name" value="2-PHOSPHO-L-LACTATE GUANYLYLTRANSFERASE"/>
    <property type="match status" value="1"/>
</dbReference>
<name>A0A937VZW3_UNCTE</name>
<keyword evidence="3" id="KW-0547">Nucleotide-binding</keyword>
<dbReference type="SUPFAM" id="SSF53448">
    <property type="entry name" value="Nucleotide-diphospho-sugar transferases"/>
    <property type="match status" value="1"/>
</dbReference>
<accession>A0A937VZW3</accession>
<protein>
    <submittedName>
        <fullName evidence="5">2-phospho-L-lactate guanylyltransferase</fullName>
        <ecNumber evidence="5">2.7.7.68</ecNumber>
    </submittedName>
</protein>
<proteinExistence type="inferred from homology"/>
<evidence type="ECO:0000256" key="2">
    <source>
        <dbReference type="ARBA" id="ARBA00022695"/>
    </source>
</evidence>
<gene>
    <name evidence="5" type="primary">cofC</name>
    <name evidence="5" type="ORF">FJZ47_02615</name>
</gene>
<dbReference type="PANTHER" id="PTHR40392:SF1">
    <property type="entry name" value="2-PHOSPHO-L-LACTATE GUANYLYLTRANSFERASE"/>
    <property type="match status" value="1"/>
</dbReference>